<keyword evidence="5" id="KW-0227">DNA damage</keyword>
<dbReference type="InterPro" id="IPR043128">
    <property type="entry name" value="Rev_trsase/Diguanyl_cyclase"/>
</dbReference>
<comment type="subcellular location">
    <subcellularLocation>
        <location evidence="1">Nucleus</location>
    </subcellularLocation>
</comment>
<dbReference type="InterPro" id="IPR052230">
    <property type="entry name" value="DNA_polymerase_eta"/>
</dbReference>
<keyword evidence="8" id="KW-0539">Nucleus</keyword>
<evidence type="ECO:0000256" key="8">
    <source>
        <dbReference type="ARBA" id="ARBA00023242"/>
    </source>
</evidence>
<dbReference type="FunFam" id="3.40.1170.60:FF:000003">
    <property type="entry name" value="DNA polymerase eta"/>
    <property type="match status" value="1"/>
</dbReference>
<feature type="domain" description="UmuC" evidence="11">
    <location>
        <begin position="10"/>
        <end position="320"/>
    </location>
</feature>
<dbReference type="Pfam" id="PF11799">
    <property type="entry name" value="IMS_C"/>
    <property type="match status" value="1"/>
</dbReference>
<evidence type="ECO:0000256" key="7">
    <source>
        <dbReference type="ARBA" id="ARBA00023204"/>
    </source>
</evidence>
<sequence>MNDYFPSRVIIHVDIDCFYSQVEQNRLGISPEVPCAVQQWDGLIAVNYPARERGVSRFMKVTEAVKVCPDLKLLHVRTIGEGGVEIPETETSAQARSKGKACLQRYRQSSGEIIRLLQSLIHKSCAFEKGGLDEMFMDVTCMAEERVRTMTNGPLLRPSALANDHITEPLRIHDYANNKFSYPQTSGSIGIRENREVCKQRHNQSGMGESGHTCHHESVDVSLEDAFASVEQAGLVLGGPLQMDNYFDRMLVAGGLIALRLRRAITSTLNMTCSAGIGHNKIIAKLGSSLNKPNKQALILPRGIRDMMKDVPIHKIWGLGGKLGTALEEYFSATTAGQAQLVPLGHLQRHLGEEKAALVYSRVRGQSADPVVAKCVVKSINCCKTFYATSDLLSIEKWMRILAEELAQRMAEDEADHRRKARTLTLHYSGGPGYGKSNQQGHTQHGERSVRCPLPKHGKEGPSSSALTTSAMSTFVKLPNALPCVRLALCAGDFTDGPVQRDLAITSYFSATSATSSAIVQPGLAHPPSSSSMQPPEELFSHVATSTSTRKDTSIAIDDQFSTFCNDPSHAKSQLSSADITSDVWTIGSSIMVEGLSHDGLVKRASSCANSCSSHQHCAQASHSPTAVKEKGTSHPRETVEAGDEALTEKKASGNLPHVNNVLYQVDDFKGVDVAEQKQIMREIELRSLLTSKRRRVVDKKQCSIKEAFLKK</sequence>
<dbReference type="GO" id="GO:0009314">
    <property type="term" value="P:response to radiation"/>
    <property type="evidence" value="ECO:0007669"/>
    <property type="project" value="TreeGrafter"/>
</dbReference>
<organism evidence="12 13">
    <name type="scientific">Chlamydomonas eustigma</name>
    <dbReference type="NCBI Taxonomy" id="1157962"/>
    <lineage>
        <taxon>Eukaryota</taxon>
        <taxon>Viridiplantae</taxon>
        <taxon>Chlorophyta</taxon>
        <taxon>core chlorophytes</taxon>
        <taxon>Chlorophyceae</taxon>
        <taxon>CS clade</taxon>
        <taxon>Chlamydomonadales</taxon>
        <taxon>Chlamydomonadaceae</taxon>
        <taxon>Chlamydomonas</taxon>
    </lineage>
</organism>
<dbReference type="GO" id="GO:0046872">
    <property type="term" value="F:metal ion binding"/>
    <property type="evidence" value="ECO:0007669"/>
    <property type="project" value="UniProtKB-KW"/>
</dbReference>
<keyword evidence="6" id="KW-0460">Magnesium</keyword>
<keyword evidence="2" id="KW-0808">Transferase</keyword>
<gene>
    <name evidence="12" type="ORF">CEUSTIGMA_g12621.t1</name>
</gene>
<dbReference type="Pfam" id="PF21704">
    <property type="entry name" value="POLH-Rev1_HhH"/>
    <property type="match status" value="1"/>
</dbReference>
<dbReference type="Gene3D" id="3.40.1170.60">
    <property type="match status" value="1"/>
</dbReference>
<evidence type="ECO:0000256" key="2">
    <source>
        <dbReference type="ARBA" id="ARBA00022679"/>
    </source>
</evidence>
<evidence type="ECO:0000256" key="1">
    <source>
        <dbReference type="ARBA" id="ARBA00004123"/>
    </source>
</evidence>
<comment type="caution">
    <text evidence="12">The sequence shown here is derived from an EMBL/GenBank/DDBJ whole genome shotgun (WGS) entry which is preliminary data.</text>
</comment>
<evidence type="ECO:0000256" key="3">
    <source>
        <dbReference type="ARBA" id="ARBA00022695"/>
    </source>
</evidence>
<dbReference type="OrthoDB" id="5723at2759"/>
<dbReference type="EMBL" id="BEGY01000155">
    <property type="protein sequence ID" value="GAX85201.1"/>
    <property type="molecule type" value="Genomic_DNA"/>
</dbReference>
<keyword evidence="3" id="KW-0548">Nucleotidyltransferase</keyword>
<evidence type="ECO:0000259" key="11">
    <source>
        <dbReference type="PROSITE" id="PS50173"/>
    </source>
</evidence>
<dbReference type="Gene3D" id="3.30.1490.100">
    <property type="entry name" value="DNA polymerase, Y-family, little finger domain"/>
    <property type="match status" value="1"/>
</dbReference>
<dbReference type="GO" id="GO:0003684">
    <property type="term" value="F:damaged DNA binding"/>
    <property type="evidence" value="ECO:0007669"/>
    <property type="project" value="InterPro"/>
</dbReference>
<dbReference type="GO" id="GO:0005657">
    <property type="term" value="C:replication fork"/>
    <property type="evidence" value="ECO:0007669"/>
    <property type="project" value="TreeGrafter"/>
</dbReference>
<dbReference type="SUPFAM" id="SSF100879">
    <property type="entry name" value="Lesion bypass DNA polymerase (Y-family), little finger domain"/>
    <property type="match status" value="1"/>
</dbReference>
<keyword evidence="7" id="KW-0234">DNA repair</keyword>
<dbReference type="GO" id="GO:0006281">
    <property type="term" value="P:DNA repair"/>
    <property type="evidence" value="ECO:0007669"/>
    <property type="project" value="UniProtKB-KW"/>
</dbReference>
<keyword evidence="4" id="KW-0479">Metal-binding</keyword>
<feature type="region of interest" description="Disordered" evidence="10">
    <location>
        <begin position="427"/>
        <end position="466"/>
    </location>
</feature>
<evidence type="ECO:0000313" key="12">
    <source>
        <dbReference type="EMBL" id="GAX85201.1"/>
    </source>
</evidence>
<evidence type="ECO:0000256" key="10">
    <source>
        <dbReference type="SAM" id="MobiDB-lite"/>
    </source>
</evidence>
<dbReference type="PANTHER" id="PTHR45873:SF1">
    <property type="entry name" value="DNA POLYMERASE ETA"/>
    <property type="match status" value="1"/>
</dbReference>
<dbReference type="Proteomes" id="UP000232323">
    <property type="component" value="Unassembled WGS sequence"/>
</dbReference>
<dbReference type="InterPro" id="IPR036775">
    <property type="entry name" value="DNA_pol_Y-fam_lit_finger_sf"/>
</dbReference>
<dbReference type="GO" id="GO:0005634">
    <property type="term" value="C:nucleus"/>
    <property type="evidence" value="ECO:0007669"/>
    <property type="project" value="UniProtKB-SubCell"/>
</dbReference>
<dbReference type="InterPro" id="IPR017961">
    <property type="entry name" value="DNA_pol_Y-fam_little_finger"/>
</dbReference>
<name>A0A250XQ52_9CHLO</name>
<evidence type="ECO:0000256" key="5">
    <source>
        <dbReference type="ARBA" id="ARBA00022763"/>
    </source>
</evidence>
<protein>
    <recommendedName>
        <fullName evidence="9">DNA polymerase eta</fullName>
    </recommendedName>
</protein>
<accession>A0A250XQ52</accession>
<dbReference type="SUPFAM" id="SSF56672">
    <property type="entry name" value="DNA/RNA polymerases"/>
    <property type="match status" value="1"/>
</dbReference>
<keyword evidence="13" id="KW-1185">Reference proteome</keyword>
<dbReference type="InterPro" id="IPR001126">
    <property type="entry name" value="UmuC"/>
</dbReference>
<evidence type="ECO:0000313" key="13">
    <source>
        <dbReference type="Proteomes" id="UP000232323"/>
    </source>
</evidence>
<evidence type="ECO:0000256" key="4">
    <source>
        <dbReference type="ARBA" id="ARBA00022723"/>
    </source>
</evidence>
<evidence type="ECO:0000256" key="9">
    <source>
        <dbReference type="ARBA" id="ARBA00044975"/>
    </source>
</evidence>
<dbReference type="PANTHER" id="PTHR45873">
    <property type="entry name" value="DNA POLYMERASE ETA"/>
    <property type="match status" value="1"/>
</dbReference>
<dbReference type="GO" id="GO:0003887">
    <property type="term" value="F:DNA-directed DNA polymerase activity"/>
    <property type="evidence" value="ECO:0007669"/>
    <property type="project" value="TreeGrafter"/>
</dbReference>
<dbReference type="InterPro" id="IPR043502">
    <property type="entry name" value="DNA/RNA_pol_sf"/>
</dbReference>
<dbReference type="GO" id="GO:0035861">
    <property type="term" value="C:site of double-strand break"/>
    <property type="evidence" value="ECO:0007669"/>
    <property type="project" value="TreeGrafter"/>
</dbReference>
<dbReference type="STRING" id="1157962.A0A250XQ52"/>
<evidence type="ECO:0000256" key="6">
    <source>
        <dbReference type="ARBA" id="ARBA00022842"/>
    </source>
</evidence>
<dbReference type="AlphaFoldDB" id="A0A250XQ52"/>
<dbReference type="PIRSF" id="PIRSF036603">
    <property type="entry name" value="DPol_eta"/>
    <property type="match status" value="1"/>
</dbReference>
<dbReference type="GO" id="GO:0042276">
    <property type="term" value="P:error-prone translesion synthesis"/>
    <property type="evidence" value="ECO:0007669"/>
    <property type="project" value="TreeGrafter"/>
</dbReference>
<reference evidence="12 13" key="1">
    <citation type="submission" date="2017-08" db="EMBL/GenBank/DDBJ databases">
        <title>Acidophilic green algal genome provides insights into adaptation to an acidic environment.</title>
        <authorList>
            <person name="Hirooka S."/>
            <person name="Hirose Y."/>
            <person name="Kanesaki Y."/>
            <person name="Higuchi S."/>
            <person name="Fujiwara T."/>
            <person name="Onuma R."/>
            <person name="Era A."/>
            <person name="Ohbayashi R."/>
            <person name="Uzuka A."/>
            <person name="Nozaki H."/>
            <person name="Yoshikawa H."/>
            <person name="Miyagishima S.Y."/>
        </authorList>
    </citation>
    <scope>NUCLEOTIDE SEQUENCE [LARGE SCALE GENOMIC DNA]</scope>
    <source>
        <strain evidence="12 13">NIES-2499</strain>
    </source>
</reference>
<proteinExistence type="predicted"/>
<dbReference type="Gene3D" id="3.30.70.270">
    <property type="match status" value="1"/>
</dbReference>
<dbReference type="Gene3D" id="1.10.150.20">
    <property type="entry name" value="5' to 3' exonuclease, C-terminal subdomain"/>
    <property type="match status" value="1"/>
</dbReference>
<dbReference type="Pfam" id="PF00817">
    <property type="entry name" value="IMS"/>
    <property type="match status" value="1"/>
</dbReference>
<dbReference type="PROSITE" id="PS50173">
    <property type="entry name" value="UMUC"/>
    <property type="match status" value="1"/>
</dbReference>